<sequence length="294" mass="33943">MYTKKILSLFFCFITTLLFSQEKYEYFGAISFGSDTKSVISYRLVFTEIDGKISGYSVTDLTGEHETKNLISGSYNKKTKEFTFKEEDILYTKSTINDEMFCFINFTGKVKSVDDNSKLEGSFKGFFKDNTKCVDGTIQLIGSKKLYKKMHKMNRKIQKSKRFDDETKRKANPLTLLDSLKVNNLIKNQNLNVFVKSDTVVLEVWDAGKEDGDIIQLYHNNELVLKDYKITNKKKLITISIQKENIFRIIATNEGKYKPNTAMIRLIDNNRNFELMSSLKEGEAATITILKNRQ</sequence>
<organism evidence="1 2">
    <name type="scientific">Flavobacterium litorale</name>
    <dbReference type="NCBI Taxonomy" id="2856519"/>
    <lineage>
        <taxon>Bacteria</taxon>
        <taxon>Pseudomonadati</taxon>
        <taxon>Bacteroidota</taxon>
        <taxon>Flavobacteriia</taxon>
        <taxon>Flavobacteriales</taxon>
        <taxon>Flavobacteriaceae</taxon>
        <taxon>Flavobacterium</taxon>
    </lineage>
</organism>
<evidence type="ECO:0000313" key="2">
    <source>
        <dbReference type="Proteomes" id="UP000825381"/>
    </source>
</evidence>
<protein>
    <recommendedName>
        <fullName evidence="3">DUF3108 domain-containing protein</fullName>
    </recommendedName>
</protein>
<keyword evidence="2" id="KW-1185">Reference proteome</keyword>
<dbReference type="RefSeq" id="WP_220639520.1">
    <property type="nucleotide sequence ID" value="NZ_CP080429.1"/>
</dbReference>
<name>A0ABX8V2U8_9FLAO</name>
<accession>A0ABX8V2U8</accession>
<reference evidence="1 2" key="1">
    <citation type="submission" date="2021-07" db="EMBL/GenBank/DDBJ databases">
        <title>Flavobacterium WSW3-B6 sp.nov, isolated from seaweed.</title>
        <authorList>
            <person name="Muhammad N."/>
            <person name="Ho H."/>
            <person name="Lee Y.-J."/>
            <person name="Nguyen T."/>
            <person name="Ho J."/>
            <person name="Kim S.-G."/>
        </authorList>
    </citation>
    <scope>NUCLEOTIDE SEQUENCE [LARGE SCALE GENOMIC DNA]</scope>
    <source>
        <strain evidence="1 2">WSW3-B6</strain>
    </source>
</reference>
<evidence type="ECO:0008006" key="3">
    <source>
        <dbReference type="Google" id="ProtNLM"/>
    </source>
</evidence>
<proteinExistence type="predicted"/>
<evidence type="ECO:0000313" key="1">
    <source>
        <dbReference type="EMBL" id="QYJ67173.1"/>
    </source>
</evidence>
<dbReference type="EMBL" id="CP080429">
    <property type="protein sequence ID" value="QYJ67173.1"/>
    <property type="molecule type" value="Genomic_DNA"/>
</dbReference>
<dbReference type="Proteomes" id="UP000825381">
    <property type="component" value="Chromosome"/>
</dbReference>
<gene>
    <name evidence="1" type="ORF">K1I41_06240</name>
</gene>